<reference evidence="1 2" key="1">
    <citation type="journal article" date="2012" name="J. Bacteriol.">
        <title>Genome sequence of Sphingobium indicum B90A, a hexachlorocyclohexane-degrading bacterium.</title>
        <authorList>
            <person name="Anand S."/>
            <person name="Sangwan N."/>
            <person name="Lata P."/>
            <person name="Kaur J."/>
            <person name="Dua A."/>
            <person name="Singh A.K."/>
            <person name="Verma M."/>
            <person name="Kaur J."/>
            <person name="Khurana J.P."/>
            <person name="Khurana P."/>
            <person name="Mathur S."/>
            <person name="Lal R."/>
        </authorList>
    </citation>
    <scope>NUCLEOTIDE SEQUENCE [LARGE SCALE GENOMIC DNA]</scope>
    <source>
        <strain evidence="2">DSM 16412 / CCM 7286 / MTCC 6364 / B90A</strain>
    </source>
</reference>
<gene>
    <name evidence="1" type="ORF">SIDU_06035</name>
</gene>
<organism evidence="1 2">
    <name type="scientific">Sphingobium indicum (strain DSM 16412 / CCM 7286 / MTCC 6364 / B90A)</name>
    <dbReference type="NCBI Taxonomy" id="861109"/>
    <lineage>
        <taxon>Bacteria</taxon>
        <taxon>Pseudomonadati</taxon>
        <taxon>Pseudomonadota</taxon>
        <taxon>Alphaproteobacteria</taxon>
        <taxon>Sphingomonadales</taxon>
        <taxon>Sphingomonadaceae</taxon>
        <taxon>Sphingobium</taxon>
    </lineage>
</organism>
<evidence type="ECO:0000313" key="2">
    <source>
        <dbReference type="Proteomes" id="UP000004550"/>
    </source>
</evidence>
<dbReference type="Proteomes" id="UP000004550">
    <property type="component" value="Chromosome"/>
</dbReference>
<evidence type="ECO:0000313" key="1">
    <source>
        <dbReference type="EMBL" id="APL94099.1"/>
    </source>
</evidence>
<proteinExistence type="predicted"/>
<accession>A0A1L5BMK1</accession>
<protein>
    <submittedName>
        <fullName evidence="1">Uncharacterized protein</fullName>
    </submittedName>
</protein>
<dbReference type="AlphaFoldDB" id="A0A1L5BMK1"/>
<name>A0A1L5BMK1_SPHIB</name>
<dbReference type="EMBL" id="CP013070">
    <property type="protein sequence ID" value="APL94099.1"/>
    <property type="molecule type" value="Genomic_DNA"/>
</dbReference>
<sequence length="139" mass="15373">MTERETMLVGIVRECTEAALPVPSIDDIAERLGVANGGTVPELFRRLHDMGVIINKPFQRGRQVCLVETGKWSAAPMSTAPHWRDRPRDVPTPAPVAVKTRRPDIAAEIFTEAARLGKPAVEYLADLVFVGWEIEKSRG</sequence>
<dbReference type="KEGG" id="sinb:SIDU_06035"/>